<organism evidence="5 6">
    <name type="scientific">Exophiala oligosperma</name>
    <dbReference type="NCBI Taxonomy" id="215243"/>
    <lineage>
        <taxon>Eukaryota</taxon>
        <taxon>Fungi</taxon>
        <taxon>Dikarya</taxon>
        <taxon>Ascomycota</taxon>
        <taxon>Pezizomycotina</taxon>
        <taxon>Eurotiomycetes</taxon>
        <taxon>Chaetothyriomycetidae</taxon>
        <taxon>Chaetothyriales</taxon>
        <taxon>Herpotrichiellaceae</taxon>
        <taxon>Exophiala</taxon>
    </lineage>
</organism>
<feature type="domain" description="DUF7801" evidence="4">
    <location>
        <begin position="533"/>
        <end position="686"/>
    </location>
</feature>
<dbReference type="STRING" id="215243.A0A0D2DVV9"/>
<feature type="coiled-coil region" evidence="1">
    <location>
        <begin position="421"/>
        <end position="683"/>
    </location>
</feature>
<name>A0A0D2DVV9_9EURO</name>
<feature type="compositionally biased region" description="Polar residues" evidence="2">
    <location>
        <begin position="743"/>
        <end position="765"/>
    </location>
</feature>
<evidence type="ECO:0000256" key="2">
    <source>
        <dbReference type="SAM" id="MobiDB-lite"/>
    </source>
</evidence>
<keyword evidence="6" id="KW-1185">Reference proteome</keyword>
<dbReference type="Pfam" id="PF25078">
    <property type="entry name" value="DUF7801"/>
    <property type="match status" value="1"/>
</dbReference>
<feature type="region of interest" description="Disordered" evidence="2">
    <location>
        <begin position="147"/>
        <end position="180"/>
    </location>
</feature>
<dbReference type="Pfam" id="PF15456">
    <property type="entry name" value="Uds1"/>
    <property type="match status" value="1"/>
</dbReference>
<proteinExistence type="predicted"/>
<dbReference type="GeneID" id="27360315"/>
<accession>A0A0D2DVV9</accession>
<feature type="domain" description="Up-regulated during septation protein 1" evidence="3">
    <location>
        <begin position="87"/>
        <end position="225"/>
    </location>
</feature>
<evidence type="ECO:0000259" key="4">
    <source>
        <dbReference type="Pfam" id="PF25078"/>
    </source>
</evidence>
<feature type="region of interest" description="Disordered" evidence="2">
    <location>
        <begin position="233"/>
        <end position="253"/>
    </location>
</feature>
<dbReference type="InterPro" id="IPR056703">
    <property type="entry name" value="DUF7801"/>
</dbReference>
<reference evidence="5 6" key="1">
    <citation type="submission" date="2015-01" db="EMBL/GenBank/DDBJ databases">
        <title>The Genome Sequence of Exophiala oligosperma CBS72588.</title>
        <authorList>
            <consortium name="The Broad Institute Genomics Platform"/>
            <person name="Cuomo C."/>
            <person name="de Hoog S."/>
            <person name="Gorbushina A."/>
            <person name="Stielow B."/>
            <person name="Teixiera M."/>
            <person name="Abouelleil A."/>
            <person name="Chapman S.B."/>
            <person name="Priest M."/>
            <person name="Young S.K."/>
            <person name="Wortman J."/>
            <person name="Nusbaum C."/>
            <person name="Birren B."/>
        </authorList>
    </citation>
    <scope>NUCLEOTIDE SEQUENCE [LARGE SCALE GENOMIC DNA]</scope>
    <source>
        <strain evidence="5 6">CBS 72588</strain>
    </source>
</reference>
<dbReference type="InterPro" id="IPR029191">
    <property type="entry name" value="Uds1"/>
</dbReference>
<dbReference type="VEuPathDB" id="FungiDB:PV06_08241"/>
<evidence type="ECO:0000313" key="5">
    <source>
        <dbReference type="EMBL" id="KIW39644.1"/>
    </source>
</evidence>
<dbReference type="RefSeq" id="XP_016259860.1">
    <property type="nucleotide sequence ID" value="XM_016409552.1"/>
</dbReference>
<dbReference type="Proteomes" id="UP000053342">
    <property type="component" value="Unassembled WGS sequence"/>
</dbReference>
<dbReference type="HOGENOM" id="CLU_006409_0_0_1"/>
<dbReference type="OrthoDB" id="5569911at2759"/>
<dbReference type="PANTHER" id="PTHR18937">
    <property type="entry name" value="STRUCTURAL MAINTENANCE OF CHROMOSOMES SMC FAMILY MEMBER"/>
    <property type="match status" value="1"/>
</dbReference>
<gene>
    <name evidence="5" type="ORF">PV06_08241</name>
</gene>
<feature type="region of interest" description="Disordered" evidence="2">
    <location>
        <begin position="738"/>
        <end position="765"/>
    </location>
</feature>
<evidence type="ECO:0000259" key="3">
    <source>
        <dbReference type="Pfam" id="PF15456"/>
    </source>
</evidence>
<protein>
    <submittedName>
        <fullName evidence="5">Uncharacterized protein</fullName>
    </submittedName>
</protein>
<dbReference type="EMBL" id="KN847339">
    <property type="protein sequence ID" value="KIW39644.1"/>
    <property type="molecule type" value="Genomic_DNA"/>
</dbReference>
<evidence type="ECO:0000256" key="1">
    <source>
        <dbReference type="SAM" id="Coils"/>
    </source>
</evidence>
<sequence>MQAYALGLRQSAVESLDDGQSRYVPSSVYSGPGPIDDSPAIGNTQSFMSGALRGPFTDEQPTPRFAPPMPKQSRNSTLLNINDPVAMHLLAETAMSDSRDFEVLSFEEMDQLKRERASLRSKVDTTKRRLALETKLRDAAQSLNRLYSVRDKHDSRGGSPKNKRRSFLGNHRTSGAEMVSRADDEYAASNKKVQDLTQELSQQERELERVQMRILQHTAGILQMTHKGLKKNLRQSELPRSPESMTSQPNGRMSGVPGIEDFDERSLYQVPDYVTEFGSASHGLGRSKRGSKDPIEDIAARLQEVNSRLHTMINQSGTQAHFDPPPQPTDGDLAGRIGAQIQAHLGYLSQGLDAMEAVQAQSKDTDQDSALNHQEQLEDVNMRLHDMLQRTNSVSQSPIIPQDEPRGKDLPSQLAFSFSIIDRLNSRVETLLEQKAILTRQIQQQRELNNKSDSQRDATIHNLMDEIEQHKQTHATNEEDSRRFQEQINLLLEQLDMAKQESMLLEQQRGASDRQAEDAAAPFLQKISLLETAKAAAETDLAKSRDEIKELESEVVRAQTELTMVKAELDGAYGTRAQRAADVSMNPAIQKEIDSLNAHNRDLENQLDFLKNQHETKGVGSAELQNKVNTLQQELKATLEEYEIMTKQSIEDEKERERLEEQVDAFQQRCETLESQLNEEKVKWLGAKAGLPTETTSTMVLKNEFKKMMRETRAENLKTIKAEQEERRRLEGIIKGLRKDLQQRQSQKDVSSSENAISSGNVPIS</sequence>
<dbReference type="AlphaFoldDB" id="A0A0D2DVV9"/>
<evidence type="ECO:0000313" key="6">
    <source>
        <dbReference type="Proteomes" id="UP000053342"/>
    </source>
</evidence>
<keyword evidence="1" id="KW-0175">Coiled coil</keyword>